<keyword evidence="7 11" id="KW-1133">Transmembrane helix</keyword>
<feature type="domain" description="General secretion pathway GspH" evidence="12">
    <location>
        <begin position="48"/>
        <end position="163"/>
    </location>
</feature>
<protein>
    <recommendedName>
        <fullName evidence="2">Type II secretion system protein H</fullName>
    </recommendedName>
    <alternativeName>
        <fullName evidence="10">General secretion pathway protein H</fullName>
    </alternativeName>
</protein>
<keyword evidence="3" id="KW-1003">Cell membrane</keyword>
<comment type="caution">
    <text evidence="13">The sequence shown here is derived from an EMBL/GenBank/DDBJ whole genome shotgun (WGS) entry which is preliminary data.</text>
</comment>
<accession>A0ABV8MUP1</accession>
<evidence type="ECO:0000256" key="2">
    <source>
        <dbReference type="ARBA" id="ARBA00021549"/>
    </source>
</evidence>
<evidence type="ECO:0000256" key="11">
    <source>
        <dbReference type="SAM" id="Phobius"/>
    </source>
</evidence>
<evidence type="ECO:0000256" key="9">
    <source>
        <dbReference type="ARBA" id="ARBA00025772"/>
    </source>
</evidence>
<evidence type="ECO:0000313" key="13">
    <source>
        <dbReference type="EMBL" id="MFC4160655.1"/>
    </source>
</evidence>
<keyword evidence="4" id="KW-0488">Methylation</keyword>
<dbReference type="EMBL" id="JBHSBU010000001">
    <property type="protein sequence ID" value="MFC4160655.1"/>
    <property type="molecule type" value="Genomic_DNA"/>
</dbReference>
<evidence type="ECO:0000256" key="10">
    <source>
        <dbReference type="ARBA" id="ARBA00030775"/>
    </source>
</evidence>
<keyword evidence="6 11" id="KW-0812">Transmembrane</keyword>
<dbReference type="RefSeq" id="WP_378165720.1">
    <property type="nucleotide sequence ID" value="NZ_JBHSBU010000001.1"/>
</dbReference>
<dbReference type="Proteomes" id="UP001595791">
    <property type="component" value="Unassembled WGS sequence"/>
</dbReference>
<comment type="similarity">
    <text evidence="9">Belongs to the GSP H family.</text>
</comment>
<proteinExistence type="inferred from homology"/>
<dbReference type="NCBIfam" id="TIGR02532">
    <property type="entry name" value="IV_pilin_GFxxxE"/>
    <property type="match status" value="1"/>
</dbReference>
<dbReference type="InterPro" id="IPR045584">
    <property type="entry name" value="Pilin-like"/>
</dbReference>
<gene>
    <name evidence="13" type="ORF">ACFOW7_15045</name>
</gene>
<evidence type="ECO:0000256" key="3">
    <source>
        <dbReference type="ARBA" id="ARBA00022475"/>
    </source>
</evidence>
<dbReference type="InterPro" id="IPR012902">
    <property type="entry name" value="N_methyl_site"/>
</dbReference>
<dbReference type="Pfam" id="PF07963">
    <property type="entry name" value="N_methyl"/>
    <property type="match status" value="1"/>
</dbReference>
<feature type="transmembrane region" description="Helical" evidence="11">
    <location>
        <begin position="12"/>
        <end position="32"/>
    </location>
</feature>
<evidence type="ECO:0000256" key="4">
    <source>
        <dbReference type="ARBA" id="ARBA00022481"/>
    </source>
</evidence>
<dbReference type="Gene3D" id="3.30.700.10">
    <property type="entry name" value="Glycoprotein, Type 4 Pilin"/>
    <property type="match status" value="1"/>
</dbReference>
<comment type="subcellular location">
    <subcellularLocation>
        <location evidence="1">Cell inner membrane</location>
        <topology evidence="1">Single-pass membrane protein</topology>
    </subcellularLocation>
</comment>
<evidence type="ECO:0000256" key="7">
    <source>
        <dbReference type="ARBA" id="ARBA00022989"/>
    </source>
</evidence>
<dbReference type="Pfam" id="PF12019">
    <property type="entry name" value="GspH"/>
    <property type="match status" value="1"/>
</dbReference>
<dbReference type="SUPFAM" id="SSF54523">
    <property type="entry name" value="Pili subunits"/>
    <property type="match status" value="1"/>
</dbReference>
<evidence type="ECO:0000256" key="8">
    <source>
        <dbReference type="ARBA" id="ARBA00023136"/>
    </source>
</evidence>
<name>A0ABV8MUP1_9NEIS</name>
<evidence type="ECO:0000256" key="1">
    <source>
        <dbReference type="ARBA" id="ARBA00004377"/>
    </source>
</evidence>
<sequence>MKSSSQRGFTLIEMLVVIAIFGILMSYIVAAASEWMQSAKLRSMSEGIQNGMRLARTTAVSKNYSGGVLFTVTDTLKAGCQASSSGRNWVVSLTTPVGSCHSNPNINADPTVSGQAPHILDKWLGDKNFSLVDVNASHPQLRFDSLGRTFSGTAQVEATIDLTVHGKTCTEAGCSLRIMLTKAGKVQSCDPQLPDGKAGACK</sequence>
<evidence type="ECO:0000259" key="12">
    <source>
        <dbReference type="Pfam" id="PF12019"/>
    </source>
</evidence>
<evidence type="ECO:0000313" key="14">
    <source>
        <dbReference type="Proteomes" id="UP001595791"/>
    </source>
</evidence>
<dbReference type="InterPro" id="IPR022346">
    <property type="entry name" value="T2SS_GspH"/>
</dbReference>
<organism evidence="13 14">
    <name type="scientific">Chitinimonas lacunae</name>
    <dbReference type="NCBI Taxonomy" id="1963018"/>
    <lineage>
        <taxon>Bacteria</taxon>
        <taxon>Pseudomonadati</taxon>
        <taxon>Pseudomonadota</taxon>
        <taxon>Betaproteobacteria</taxon>
        <taxon>Neisseriales</taxon>
        <taxon>Chitinibacteraceae</taxon>
        <taxon>Chitinimonas</taxon>
    </lineage>
</organism>
<keyword evidence="8 11" id="KW-0472">Membrane</keyword>
<keyword evidence="14" id="KW-1185">Reference proteome</keyword>
<keyword evidence="5" id="KW-0997">Cell inner membrane</keyword>
<evidence type="ECO:0000256" key="6">
    <source>
        <dbReference type="ARBA" id="ARBA00022692"/>
    </source>
</evidence>
<evidence type="ECO:0000256" key="5">
    <source>
        <dbReference type="ARBA" id="ARBA00022519"/>
    </source>
</evidence>
<reference evidence="14" key="1">
    <citation type="journal article" date="2019" name="Int. J. Syst. Evol. Microbiol.">
        <title>The Global Catalogue of Microorganisms (GCM) 10K type strain sequencing project: providing services to taxonomists for standard genome sequencing and annotation.</title>
        <authorList>
            <consortium name="The Broad Institute Genomics Platform"/>
            <consortium name="The Broad Institute Genome Sequencing Center for Infectious Disease"/>
            <person name="Wu L."/>
            <person name="Ma J."/>
        </authorList>
    </citation>
    <scope>NUCLEOTIDE SEQUENCE [LARGE SCALE GENOMIC DNA]</scope>
    <source>
        <strain evidence="14">LMG 29894</strain>
    </source>
</reference>